<proteinExistence type="predicted"/>
<name>A0ACC0FVN5_9ERIC</name>
<protein>
    <submittedName>
        <fullName evidence="1">Uncharacterized protein</fullName>
    </submittedName>
</protein>
<accession>A0ACC0FVN5</accession>
<dbReference type="EMBL" id="CM045770">
    <property type="protein sequence ID" value="KAI7992393.1"/>
    <property type="molecule type" value="Genomic_DNA"/>
</dbReference>
<organism evidence="1 2">
    <name type="scientific">Camellia lanceoleosa</name>
    <dbReference type="NCBI Taxonomy" id="1840588"/>
    <lineage>
        <taxon>Eukaryota</taxon>
        <taxon>Viridiplantae</taxon>
        <taxon>Streptophyta</taxon>
        <taxon>Embryophyta</taxon>
        <taxon>Tracheophyta</taxon>
        <taxon>Spermatophyta</taxon>
        <taxon>Magnoliopsida</taxon>
        <taxon>eudicotyledons</taxon>
        <taxon>Gunneridae</taxon>
        <taxon>Pentapetalae</taxon>
        <taxon>asterids</taxon>
        <taxon>Ericales</taxon>
        <taxon>Theaceae</taxon>
        <taxon>Camellia</taxon>
    </lineage>
</organism>
<dbReference type="Proteomes" id="UP001060215">
    <property type="component" value="Chromosome 13"/>
</dbReference>
<evidence type="ECO:0000313" key="2">
    <source>
        <dbReference type="Proteomes" id="UP001060215"/>
    </source>
</evidence>
<reference evidence="1 2" key="1">
    <citation type="journal article" date="2022" name="Plant J.">
        <title>Chromosome-level genome of Camellia lanceoleosa provides a valuable resource for understanding genome evolution and self-incompatibility.</title>
        <authorList>
            <person name="Gong W."/>
            <person name="Xiao S."/>
            <person name="Wang L."/>
            <person name="Liao Z."/>
            <person name="Chang Y."/>
            <person name="Mo W."/>
            <person name="Hu G."/>
            <person name="Li W."/>
            <person name="Zhao G."/>
            <person name="Zhu H."/>
            <person name="Hu X."/>
            <person name="Ji K."/>
            <person name="Xiang X."/>
            <person name="Song Q."/>
            <person name="Yuan D."/>
            <person name="Jin S."/>
            <person name="Zhang L."/>
        </authorList>
    </citation>
    <scope>NUCLEOTIDE SEQUENCE [LARGE SCALE GENOMIC DNA]</scope>
    <source>
        <strain evidence="1">SQ_2022a</strain>
    </source>
</reference>
<evidence type="ECO:0000313" key="1">
    <source>
        <dbReference type="EMBL" id="KAI7992393.1"/>
    </source>
</evidence>
<sequence>MYFRQNKKGGTFRLVQFQSSDEAEQLYGALMRCRHPNLAHVLQFTVFLWDFDLSKAKLDIVSSLRDRSLALGTRQQQRASGLRRTTNRAAVTPSLTRHPHLRGIKEEE</sequence>
<comment type="caution">
    <text evidence="1">The sequence shown here is derived from an EMBL/GenBank/DDBJ whole genome shotgun (WGS) entry which is preliminary data.</text>
</comment>
<gene>
    <name evidence="1" type="ORF">LOK49_LG12G00522</name>
</gene>
<keyword evidence="2" id="KW-1185">Reference proteome</keyword>